<gene>
    <name evidence="2" type="ORF">GWK47_014335</name>
</gene>
<dbReference type="OrthoDB" id="426001at2759"/>
<keyword evidence="3" id="KW-1185">Reference proteome</keyword>
<feature type="region of interest" description="Disordered" evidence="1">
    <location>
        <begin position="63"/>
        <end position="121"/>
    </location>
</feature>
<accession>A0A8J4XUT2</accession>
<feature type="compositionally biased region" description="Low complexity" evidence="1">
    <location>
        <begin position="203"/>
        <end position="214"/>
    </location>
</feature>
<organism evidence="2 3">
    <name type="scientific">Chionoecetes opilio</name>
    <name type="common">Atlantic snow crab</name>
    <name type="synonym">Cancer opilio</name>
    <dbReference type="NCBI Taxonomy" id="41210"/>
    <lineage>
        <taxon>Eukaryota</taxon>
        <taxon>Metazoa</taxon>
        <taxon>Ecdysozoa</taxon>
        <taxon>Arthropoda</taxon>
        <taxon>Crustacea</taxon>
        <taxon>Multicrustacea</taxon>
        <taxon>Malacostraca</taxon>
        <taxon>Eumalacostraca</taxon>
        <taxon>Eucarida</taxon>
        <taxon>Decapoda</taxon>
        <taxon>Pleocyemata</taxon>
        <taxon>Brachyura</taxon>
        <taxon>Eubrachyura</taxon>
        <taxon>Majoidea</taxon>
        <taxon>Majidae</taxon>
        <taxon>Chionoecetes</taxon>
    </lineage>
</organism>
<feature type="compositionally biased region" description="Basic and acidic residues" evidence="1">
    <location>
        <begin position="12"/>
        <end position="21"/>
    </location>
</feature>
<comment type="caution">
    <text evidence="2">The sequence shown here is derived from an EMBL/GenBank/DDBJ whole genome shotgun (WGS) entry which is preliminary data.</text>
</comment>
<feature type="region of interest" description="Disordered" evidence="1">
    <location>
        <begin position="148"/>
        <end position="182"/>
    </location>
</feature>
<evidence type="ECO:0000313" key="2">
    <source>
        <dbReference type="EMBL" id="KAG0714355.1"/>
    </source>
</evidence>
<dbReference type="Proteomes" id="UP000770661">
    <property type="component" value="Unassembled WGS sequence"/>
</dbReference>
<protein>
    <submittedName>
        <fullName evidence="2">Uncharacterized protein</fullName>
    </submittedName>
</protein>
<feature type="region of interest" description="Disordered" evidence="1">
    <location>
        <begin position="1"/>
        <end position="33"/>
    </location>
</feature>
<name>A0A8J4XUT2_CHIOP</name>
<feature type="compositionally biased region" description="Low complexity" evidence="1">
    <location>
        <begin position="89"/>
        <end position="100"/>
    </location>
</feature>
<evidence type="ECO:0000313" key="3">
    <source>
        <dbReference type="Proteomes" id="UP000770661"/>
    </source>
</evidence>
<sequence>MTPEKRKSHGVSVEEKEEKRRSCGGGVRGASRQLVERVADVEQQVEAEMAELRRRTHAVARRLRLLGRADDSTPTPTPIPTPKEKDTHAPTTPRAPRGTPEGCRARSEPPLPAEEGLYRARSCPGLPRPVVGREGEPIPDLQLVRLRGTRGATTRPPPLNRYSCGALDGRAPPTTTTSTSVTFESCPDLGSLRQCVRQRDSQHSSSSSLSSTHSFTRLLQVS</sequence>
<evidence type="ECO:0000256" key="1">
    <source>
        <dbReference type="SAM" id="MobiDB-lite"/>
    </source>
</evidence>
<dbReference type="EMBL" id="JACEEZ010020615">
    <property type="protein sequence ID" value="KAG0714355.1"/>
    <property type="molecule type" value="Genomic_DNA"/>
</dbReference>
<feature type="region of interest" description="Disordered" evidence="1">
    <location>
        <begin position="197"/>
        <end position="222"/>
    </location>
</feature>
<dbReference type="AlphaFoldDB" id="A0A8J4XUT2"/>
<reference evidence="2" key="1">
    <citation type="submission" date="2020-07" db="EMBL/GenBank/DDBJ databases">
        <title>The High-quality genome of the commercially important snow crab, Chionoecetes opilio.</title>
        <authorList>
            <person name="Jeong J.-H."/>
            <person name="Ryu S."/>
        </authorList>
    </citation>
    <scope>NUCLEOTIDE SEQUENCE</scope>
    <source>
        <strain evidence="2">MADBK_172401_WGS</strain>
        <tissue evidence="2">Digestive gland</tissue>
    </source>
</reference>
<proteinExistence type="predicted"/>